<dbReference type="InterPro" id="IPR026960">
    <property type="entry name" value="RVT-Znf"/>
</dbReference>
<dbReference type="EMBL" id="JAIVGD010000011">
    <property type="protein sequence ID" value="KAH0769679.1"/>
    <property type="molecule type" value="Genomic_DNA"/>
</dbReference>
<evidence type="ECO:0000313" key="3">
    <source>
        <dbReference type="Proteomes" id="UP000826656"/>
    </source>
</evidence>
<accession>A0ABQ7VPK8</accession>
<protein>
    <recommendedName>
        <fullName evidence="1">Reverse transcriptase zinc-binding domain-containing protein</fullName>
    </recommendedName>
</protein>
<proteinExistence type="predicted"/>
<feature type="domain" description="Reverse transcriptase zinc-binding" evidence="1">
    <location>
        <begin position="81"/>
        <end position="159"/>
    </location>
</feature>
<gene>
    <name evidence="2" type="ORF">KY290_013660</name>
</gene>
<organism evidence="2 3">
    <name type="scientific">Solanum tuberosum</name>
    <name type="common">Potato</name>
    <dbReference type="NCBI Taxonomy" id="4113"/>
    <lineage>
        <taxon>Eukaryota</taxon>
        <taxon>Viridiplantae</taxon>
        <taxon>Streptophyta</taxon>
        <taxon>Embryophyta</taxon>
        <taxon>Tracheophyta</taxon>
        <taxon>Spermatophyta</taxon>
        <taxon>Magnoliopsida</taxon>
        <taxon>eudicotyledons</taxon>
        <taxon>Gunneridae</taxon>
        <taxon>Pentapetalae</taxon>
        <taxon>asterids</taxon>
        <taxon>lamiids</taxon>
        <taxon>Solanales</taxon>
        <taxon>Solanaceae</taxon>
        <taxon>Solanoideae</taxon>
        <taxon>Solaneae</taxon>
        <taxon>Solanum</taxon>
    </lineage>
</organism>
<dbReference type="Pfam" id="PF13966">
    <property type="entry name" value="zf-RVT"/>
    <property type="match status" value="1"/>
</dbReference>
<reference evidence="2 3" key="1">
    <citation type="journal article" date="2021" name="bioRxiv">
        <title>Chromosome-scale and haplotype-resolved genome assembly of a tetraploid potato cultivar.</title>
        <authorList>
            <person name="Sun H."/>
            <person name="Jiao W.-B."/>
            <person name="Krause K."/>
            <person name="Campoy J.A."/>
            <person name="Goel M."/>
            <person name="Folz-Donahue K."/>
            <person name="Kukat C."/>
            <person name="Huettel B."/>
            <person name="Schneeberger K."/>
        </authorList>
    </citation>
    <scope>NUCLEOTIDE SEQUENCE [LARGE SCALE GENOMIC DNA]</scope>
    <source>
        <strain evidence="2">SolTubOtavaFocal</strain>
        <tissue evidence="2">Leaves</tissue>
    </source>
</reference>
<keyword evidence="3" id="KW-1185">Reference proteome</keyword>
<comment type="caution">
    <text evidence="2">The sequence shown here is derived from an EMBL/GenBank/DDBJ whole genome shotgun (WGS) entry which is preliminary data.</text>
</comment>
<sequence length="173" mass="20332">MGGMGLIHMQLWNKAAVAKLSWDLAHKEDKLWIKWVHNFYIKGKNPWSESKQASWMIRKIMNGKHVAEHIQQLSKKGSLRRQIYLSLIGEQHRIDWKCLMFKNVARPKAYCIMWLMLHKELPTTNKLTKWGMVVSKRCVMCQNEEETIEHLVINCQFAIRLIMEKIAKMGATA</sequence>
<dbReference type="Proteomes" id="UP000826656">
    <property type="component" value="Unassembled WGS sequence"/>
</dbReference>
<evidence type="ECO:0000313" key="2">
    <source>
        <dbReference type="EMBL" id="KAH0769679.1"/>
    </source>
</evidence>
<evidence type="ECO:0000259" key="1">
    <source>
        <dbReference type="Pfam" id="PF13966"/>
    </source>
</evidence>
<name>A0ABQ7VPK8_SOLTU</name>